<reference evidence="3" key="1">
    <citation type="journal article" date="2019" name="Int. J. Syst. Evol. Microbiol.">
        <title>The Global Catalogue of Microorganisms (GCM) 10K type strain sequencing project: providing services to taxonomists for standard genome sequencing and annotation.</title>
        <authorList>
            <consortium name="The Broad Institute Genomics Platform"/>
            <consortium name="The Broad Institute Genome Sequencing Center for Infectious Disease"/>
            <person name="Wu L."/>
            <person name="Ma J."/>
        </authorList>
    </citation>
    <scope>NUCLEOTIDE SEQUENCE [LARGE SCALE GENOMIC DNA]</scope>
    <source>
        <strain evidence="3">CGMCC 4.7680</strain>
    </source>
</reference>
<sequence>MVRMVGGKPRPFGADKPKKGRAAVLAAAVVGAAAAGGTALGTGGGAASLESGGGSTLKARNSSKESARKGRHEDAMKRLGLKTIKKVVKRELKCAPYAFGQVQQFFVHHPCKALSRMLLAVGDGRGNTVVVTIAWVRMPKTAEARDLRELADRDGTGNIYAVPDALLKRAGVRFTGDHYESRLDGPRLVIAEATSGGGHPDPAVLEDAADVAVEFPAP</sequence>
<dbReference type="RefSeq" id="WP_191313162.1">
    <property type="nucleotide sequence ID" value="NZ_BNAW01000020.1"/>
</dbReference>
<gene>
    <name evidence="2" type="ORF">GCM10017567_45280</name>
</gene>
<keyword evidence="3" id="KW-1185">Reference proteome</keyword>
<organism evidence="2 3">
    <name type="scientific">Amycolatopsis bullii</name>
    <dbReference type="NCBI Taxonomy" id="941987"/>
    <lineage>
        <taxon>Bacteria</taxon>
        <taxon>Bacillati</taxon>
        <taxon>Actinomycetota</taxon>
        <taxon>Actinomycetes</taxon>
        <taxon>Pseudonocardiales</taxon>
        <taxon>Pseudonocardiaceae</taxon>
        <taxon>Amycolatopsis</taxon>
    </lineage>
</organism>
<comment type="caution">
    <text evidence="2">The sequence shown here is derived from an EMBL/GenBank/DDBJ whole genome shotgun (WGS) entry which is preliminary data.</text>
</comment>
<proteinExistence type="predicted"/>
<dbReference type="Proteomes" id="UP000649955">
    <property type="component" value="Unassembled WGS sequence"/>
</dbReference>
<evidence type="ECO:0000256" key="1">
    <source>
        <dbReference type="SAM" id="MobiDB-lite"/>
    </source>
</evidence>
<evidence type="ECO:0008006" key="4">
    <source>
        <dbReference type="Google" id="ProtNLM"/>
    </source>
</evidence>
<feature type="region of interest" description="Disordered" evidence="1">
    <location>
        <begin position="44"/>
        <end position="73"/>
    </location>
</feature>
<feature type="compositionally biased region" description="Gly residues" evidence="1">
    <location>
        <begin position="44"/>
        <end position="55"/>
    </location>
</feature>
<protein>
    <recommendedName>
        <fullName evidence="4">Secreted protein</fullName>
    </recommendedName>
</protein>
<name>A0ABQ3KGU7_9PSEU</name>
<evidence type="ECO:0000313" key="3">
    <source>
        <dbReference type="Proteomes" id="UP000649955"/>
    </source>
</evidence>
<dbReference type="EMBL" id="BNAW01000020">
    <property type="protein sequence ID" value="GHG21502.1"/>
    <property type="molecule type" value="Genomic_DNA"/>
</dbReference>
<feature type="compositionally biased region" description="Basic and acidic residues" evidence="1">
    <location>
        <begin position="62"/>
        <end position="73"/>
    </location>
</feature>
<accession>A0ABQ3KGU7</accession>
<evidence type="ECO:0000313" key="2">
    <source>
        <dbReference type="EMBL" id="GHG21502.1"/>
    </source>
</evidence>